<feature type="transmembrane region" description="Helical" evidence="1">
    <location>
        <begin position="67"/>
        <end position="87"/>
    </location>
</feature>
<reference evidence="2 3" key="1">
    <citation type="submission" date="2018-10" db="EMBL/GenBank/DDBJ databases">
        <title>Genomic Encyclopedia of Archaeal and Bacterial Type Strains, Phase II (KMG-II): from individual species to whole genera.</title>
        <authorList>
            <person name="Goeker M."/>
        </authorList>
    </citation>
    <scope>NUCLEOTIDE SEQUENCE [LARGE SCALE GENOMIC DNA]</scope>
    <source>
        <strain evidence="2 3">DSM 29317</strain>
    </source>
</reference>
<keyword evidence="1" id="KW-1133">Transmembrane helix</keyword>
<evidence type="ECO:0000313" key="2">
    <source>
        <dbReference type="EMBL" id="RLK00684.1"/>
    </source>
</evidence>
<dbReference type="Proteomes" id="UP000271700">
    <property type="component" value="Unassembled WGS sequence"/>
</dbReference>
<dbReference type="RefSeq" id="WP_120981271.1">
    <property type="nucleotide sequence ID" value="NZ_RCCT01000006.1"/>
</dbReference>
<gene>
    <name evidence="2" type="ORF">CLV75_3676</name>
</gene>
<feature type="transmembrane region" description="Helical" evidence="1">
    <location>
        <begin position="6"/>
        <end position="27"/>
    </location>
</feature>
<keyword evidence="1" id="KW-0472">Membrane</keyword>
<name>A0A497Z380_9RHOB</name>
<accession>A0A497Z380</accession>
<comment type="caution">
    <text evidence="2">The sequence shown here is derived from an EMBL/GenBank/DDBJ whole genome shotgun (WGS) entry which is preliminary data.</text>
</comment>
<organism evidence="2 3">
    <name type="scientific">Ruegeria conchae</name>
    <dbReference type="NCBI Taxonomy" id="981384"/>
    <lineage>
        <taxon>Bacteria</taxon>
        <taxon>Pseudomonadati</taxon>
        <taxon>Pseudomonadota</taxon>
        <taxon>Alphaproteobacteria</taxon>
        <taxon>Rhodobacterales</taxon>
        <taxon>Roseobacteraceae</taxon>
        <taxon>Ruegeria</taxon>
    </lineage>
</organism>
<keyword evidence="3" id="KW-1185">Reference proteome</keyword>
<feature type="transmembrane region" description="Helical" evidence="1">
    <location>
        <begin position="99"/>
        <end position="121"/>
    </location>
</feature>
<sequence length="229" mass="25302">MCFSSQASFVAGAAIIACSGLTIRLALQMGERFLPLASFPLFFGIQQLSEGFLWVSIDNPSANPSSAAALTFLFFAYFFWPFWVPLSAASIESNRRHRLIFQGICGIGFCLGLLLYLPVLLSPENLDIGLVHHSIQYENIETYPSEITRNFARVFYALVICVPLVGSSDKGLRGFGYLIVVSVALGFFFASHAFTSIWCFVAAGLSAYIYFVLKFHYWEVDRLGGPAKG</sequence>
<proteinExistence type="predicted"/>
<protein>
    <submittedName>
        <fullName evidence="2">Uncharacterized protein</fullName>
    </submittedName>
</protein>
<keyword evidence="1" id="KW-0812">Transmembrane</keyword>
<feature type="transmembrane region" description="Helical" evidence="1">
    <location>
        <begin position="172"/>
        <end position="189"/>
    </location>
</feature>
<evidence type="ECO:0000313" key="3">
    <source>
        <dbReference type="Proteomes" id="UP000271700"/>
    </source>
</evidence>
<evidence type="ECO:0000256" key="1">
    <source>
        <dbReference type="SAM" id="Phobius"/>
    </source>
</evidence>
<dbReference type="AlphaFoldDB" id="A0A497Z380"/>
<dbReference type="EMBL" id="RCCT01000006">
    <property type="protein sequence ID" value="RLK00684.1"/>
    <property type="molecule type" value="Genomic_DNA"/>
</dbReference>
<dbReference type="InterPro" id="IPR046737">
    <property type="entry name" value="DUF6629"/>
</dbReference>
<dbReference type="OrthoDB" id="8441457at2"/>
<dbReference type="Pfam" id="PF20334">
    <property type="entry name" value="DUF6629"/>
    <property type="match status" value="1"/>
</dbReference>
<feature type="transmembrane region" description="Helical" evidence="1">
    <location>
        <begin position="195"/>
        <end position="213"/>
    </location>
</feature>